<evidence type="ECO:0000313" key="1">
    <source>
        <dbReference type="EMBL" id="KAA9377652.1"/>
    </source>
</evidence>
<organism evidence="1 2">
    <name type="scientific">Microbispora cellulosiformans</name>
    <dbReference type="NCBI Taxonomy" id="2614688"/>
    <lineage>
        <taxon>Bacteria</taxon>
        <taxon>Bacillati</taxon>
        <taxon>Actinomycetota</taxon>
        <taxon>Actinomycetes</taxon>
        <taxon>Streptosporangiales</taxon>
        <taxon>Streptosporangiaceae</taxon>
        <taxon>Microbispora</taxon>
    </lineage>
</organism>
<reference evidence="1 2" key="1">
    <citation type="submission" date="2019-09" db="EMBL/GenBank/DDBJ databases">
        <title>Screening of Novel Bioactive Compounds from Soil-Associated.</title>
        <authorList>
            <person name="Gong X."/>
        </authorList>
    </citation>
    <scope>NUCLEOTIDE SEQUENCE [LARGE SCALE GENOMIC DNA]</scope>
    <source>
        <strain evidence="1 2">Gxj-6</strain>
    </source>
</reference>
<protein>
    <submittedName>
        <fullName evidence="1">Uncharacterized protein</fullName>
    </submittedName>
</protein>
<dbReference type="RefSeq" id="WP_150934843.1">
    <property type="nucleotide sequence ID" value="NZ_VYTZ01000006.1"/>
</dbReference>
<name>A0A5J5K0M8_9ACTN</name>
<dbReference type="EMBL" id="VYTZ01000006">
    <property type="protein sequence ID" value="KAA9377652.1"/>
    <property type="molecule type" value="Genomic_DNA"/>
</dbReference>
<dbReference type="AlphaFoldDB" id="A0A5J5K0M8"/>
<gene>
    <name evidence="1" type="ORF">F5972_18755</name>
</gene>
<accession>A0A5J5K0M8</accession>
<comment type="caution">
    <text evidence="1">The sequence shown here is derived from an EMBL/GenBank/DDBJ whole genome shotgun (WGS) entry which is preliminary data.</text>
</comment>
<sequence length="284" mass="31261">MPGLDHEMPIALIRNRPETALELLRVATGAPIPSFTAARVEAVDSGQPVPVERRADSVVVVRDETGEATMAVIVEVWRGHDSAKRFSWPVCVATVRSRYQCDTALLVICPDQAMARWCRQVIGLGPGGVITPLAIEPGDIPLVTDPTVARTSPELAVMSVVAHAEEADDGPALEALLAGLATLDEDRATAYLDYVFDSLPAVTVKRLEEMVTTIQDFEHLGEKYFSRWLAKGESDAITNVLEARGLEVHDDVRERIRRCQDLDQLRTWVRRAVTVTSAHELFTE</sequence>
<keyword evidence="2" id="KW-1185">Reference proteome</keyword>
<evidence type="ECO:0000313" key="2">
    <source>
        <dbReference type="Proteomes" id="UP000327011"/>
    </source>
</evidence>
<dbReference type="PANTHER" id="PTHR34613">
    <property type="entry name" value="SLL0800 PROTEIN"/>
    <property type="match status" value="1"/>
</dbReference>
<dbReference type="PANTHER" id="PTHR34613:SF1">
    <property type="entry name" value="SLL6017 PROTEIN"/>
    <property type="match status" value="1"/>
</dbReference>
<proteinExistence type="predicted"/>
<dbReference type="Proteomes" id="UP000327011">
    <property type="component" value="Unassembled WGS sequence"/>
</dbReference>